<keyword evidence="2" id="KW-1185">Reference proteome</keyword>
<evidence type="ECO:0000313" key="1">
    <source>
        <dbReference type="EMBL" id="MER7379088.1"/>
    </source>
</evidence>
<proteinExistence type="predicted"/>
<name>A0ABV1Y5G3_9ACTN</name>
<evidence type="ECO:0008006" key="3">
    <source>
        <dbReference type="Google" id="ProtNLM"/>
    </source>
</evidence>
<organism evidence="1 2">
    <name type="scientific">Streptomyces lanatus</name>
    <dbReference type="NCBI Taxonomy" id="66900"/>
    <lineage>
        <taxon>Bacteria</taxon>
        <taxon>Bacillati</taxon>
        <taxon>Actinomycetota</taxon>
        <taxon>Actinomycetes</taxon>
        <taxon>Kitasatosporales</taxon>
        <taxon>Streptomycetaceae</taxon>
        <taxon>Streptomyces</taxon>
    </lineage>
</organism>
<gene>
    <name evidence="1" type="ORF">ABT384_41510</name>
</gene>
<dbReference type="Gene3D" id="3.40.830.10">
    <property type="entry name" value="LigB-like"/>
    <property type="match status" value="1"/>
</dbReference>
<protein>
    <recommendedName>
        <fullName evidence="3">Extradiol ring-cleavage dioxygenase class III enzyme subunit B domain-containing protein</fullName>
    </recommendedName>
</protein>
<dbReference type="RefSeq" id="WP_229912348.1">
    <property type="nucleotide sequence ID" value="NZ_BNBM01000021.1"/>
</dbReference>
<sequence>MYGSGAALDRRVLLLASGGLSHDPPVPVLDGAPPRVADALIEGCPPTPEQRARGTWSVESMAREAGRSAREVRTPIAGFAVAAARELSTPGWSR</sequence>
<evidence type="ECO:0000313" key="2">
    <source>
        <dbReference type="Proteomes" id="UP001486207"/>
    </source>
</evidence>
<dbReference type="Proteomes" id="UP001486207">
    <property type="component" value="Unassembled WGS sequence"/>
</dbReference>
<dbReference type="EMBL" id="JBEPFB010000029">
    <property type="protein sequence ID" value="MER7379088.1"/>
    <property type="molecule type" value="Genomic_DNA"/>
</dbReference>
<dbReference type="SUPFAM" id="SSF53213">
    <property type="entry name" value="LigB-like"/>
    <property type="match status" value="1"/>
</dbReference>
<reference evidence="1 2" key="1">
    <citation type="submission" date="2024-06" db="EMBL/GenBank/DDBJ databases">
        <title>The Natural Products Discovery Center: Release of the First 8490 Sequenced Strains for Exploring Actinobacteria Biosynthetic Diversity.</title>
        <authorList>
            <person name="Kalkreuter E."/>
            <person name="Kautsar S.A."/>
            <person name="Yang D."/>
            <person name="Bader C.D."/>
            <person name="Teijaro C.N."/>
            <person name="Fluegel L."/>
            <person name="Davis C.M."/>
            <person name="Simpson J.R."/>
            <person name="Lauterbach L."/>
            <person name="Steele A.D."/>
            <person name="Gui C."/>
            <person name="Meng S."/>
            <person name="Li G."/>
            <person name="Viehrig K."/>
            <person name="Ye F."/>
            <person name="Su P."/>
            <person name="Kiefer A.F."/>
            <person name="Nichols A."/>
            <person name="Cepeda A.J."/>
            <person name="Yan W."/>
            <person name="Fan B."/>
            <person name="Jiang Y."/>
            <person name="Adhikari A."/>
            <person name="Zheng C.-J."/>
            <person name="Schuster L."/>
            <person name="Cowan T.M."/>
            <person name="Smanski M.J."/>
            <person name="Chevrette M.G."/>
            <person name="De Carvalho L.P.S."/>
            <person name="Shen B."/>
        </authorList>
    </citation>
    <scope>NUCLEOTIDE SEQUENCE [LARGE SCALE GENOMIC DNA]</scope>
    <source>
        <strain evidence="1 2">NPDC000155</strain>
    </source>
</reference>
<comment type="caution">
    <text evidence="1">The sequence shown here is derived from an EMBL/GenBank/DDBJ whole genome shotgun (WGS) entry which is preliminary data.</text>
</comment>
<accession>A0ABV1Y5G3</accession>